<evidence type="ECO:0000313" key="1">
    <source>
        <dbReference type="EMBL" id="GGL62034.1"/>
    </source>
</evidence>
<name>A0A917S8Y7_9BACL</name>
<dbReference type="AlphaFoldDB" id="A0A917S8Y7"/>
<sequence length="200" mass="23402">MLFHYHFWTPHLEETENFYKENGFRVSQRVGRNQGKFQTFNPPLTWGDLRNKNVLFRIIEMRKGAVNITFGYGNNIKFDHIGFFVPDADYQTIIGQAKEMKLNVNSNERRTFISTPYGFRIELQKNMDTIDSINSRTKIIKLTIMTKLNDLENFLFRLFGKPVNEIKLINGEKATIKEAMIRNLQLTKCTDPNGVSIRSQ</sequence>
<accession>A0A917S8Y7</accession>
<dbReference type="SUPFAM" id="SSF54593">
    <property type="entry name" value="Glyoxalase/Bleomycin resistance protein/Dihydroxybiphenyl dioxygenase"/>
    <property type="match status" value="1"/>
</dbReference>
<dbReference type="Gene3D" id="3.10.180.10">
    <property type="entry name" value="2,3-Dihydroxybiphenyl 1,2-Dioxygenase, domain 1"/>
    <property type="match status" value="1"/>
</dbReference>
<reference evidence="1" key="1">
    <citation type="journal article" date="2014" name="Int. J. Syst. Evol. Microbiol.">
        <title>Complete genome sequence of Corynebacterium casei LMG S-19264T (=DSM 44701T), isolated from a smear-ripened cheese.</title>
        <authorList>
            <consortium name="US DOE Joint Genome Institute (JGI-PGF)"/>
            <person name="Walter F."/>
            <person name="Albersmeier A."/>
            <person name="Kalinowski J."/>
            <person name="Ruckert C."/>
        </authorList>
    </citation>
    <scope>NUCLEOTIDE SEQUENCE</scope>
    <source>
        <strain evidence="1">JCM 15325</strain>
    </source>
</reference>
<reference evidence="1" key="2">
    <citation type="submission" date="2020-09" db="EMBL/GenBank/DDBJ databases">
        <authorList>
            <person name="Sun Q."/>
            <person name="Ohkuma M."/>
        </authorList>
    </citation>
    <scope>NUCLEOTIDE SEQUENCE</scope>
    <source>
        <strain evidence="1">JCM 15325</strain>
    </source>
</reference>
<evidence type="ECO:0000313" key="2">
    <source>
        <dbReference type="Proteomes" id="UP000654670"/>
    </source>
</evidence>
<keyword evidence="2" id="KW-1185">Reference proteome</keyword>
<dbReference type="EMBL" id="BMOK01000014">
    <property type="protein sequence ID" value="GGL62034.1"/>
    <property type="molecule type" value="Genomic_DNA"/>
</dbReference>
<protein>
    <submittedName>
        <fullName evidence="1">Uncharacterized protein</fullName>
    </submittedName>
</protein>
<dbReference type="InterPro" id="IPR029068">
    <property type="entry name" value="Glyas_Bleomycin-R_OHBP_Dase"/>
</dbReference>
<comment type="caution">
    <text evidence="1">The sequence shown here is derived from an EMBL/GenBank/DDBJ whole genome shotgun (WGS) entry which is preliminary data.</text>
</comment>
<proteinExistence type="predicted"/>
<dbReference type="Proteomes" id="UP000654670">
    <property type="component" value="Unassembled WGS sequence"/>
</dbReference>
<organism evidence="1 2">
    <name type="scientific">Sporolactobacillus putidus</name>
    <dbReference type="NCBI Taxonomy" id="492735"/>
    <lineage>
        <taxon>Bacteria</taxon>
        <taxon>Bacillati</taxon>
        <taxon>Bacillota</taxon>
        <taxon>Bacilli</taxon>
        <taxon>Bacillales</taxon>
        <taxon>Sporolactobacillaceae</taxon>
        <taxon>Sporolactobacillus</taxon>
    </lineage>
</organism>
<gene>
    <name evidence="1" type="ORF">GCM10007968_27570</name>
</gene>
<dbReference type="RefSeq" id="WP_188804377.1">
    <property type="nucleotide sequence ID" value="NZ_BMOK01000014.1"/>
</dbReference>